<reference evidence="3 4" key="1">
    <citation type="submission" date="2018-07" db="EMBL/GenBank/DDBJ databases">
        <title>New species, Clostridium PI-S10-A1B.</title>
        <authorList>
            <person name="Krishna G."/>
            <person name="Summeta K."/>
            <person name="Shikha S."/>
            <person name="Prabhu P.B."/>
            <person name="Suresh K."/>
        </authorList>
    </citation>
    <scope>NUCLEOTIDE SEQUENCE [LARGE SCALE GENOMIC DNA]</scope>
    <source>
        <strain evidence="3 4">PI-S10-A1B</strain>
    </source>
</reference>
<dbReference type="OrthoDB" id="9785345at2"/>
<feature type="domain" description="Peptidoglycan binding-like" evidence="1">
    <location>
        <begin position="215"/>
        <end position="272"/>
    </location>
</feature>
<feature type="domain" description="Peptidoglycan binding-like" evidence="1">
    <location>
        <begin position="293"/>
        <end position="351"/>
    </location>
</feature>
<evidence type="ECO:0000259" key="1">
    <source>
        <dbReference type="Pfam" id="PF01471"/>
    </source>
</evidence>
<dbReference type="Pfam" id="PF01471">
    <property type="entry name" value="PG_binding_1"/>
    <property type="match status" value="5"/>
</dbReference>
<feature type="domain" description="Peptidase C51" evidence="2">
    <location>
        <begin position="624"/>
        <end position="714"/>
    </location>
</feature>
<proteinExistence type="predicted"/>
<dbReference type="InterPro" id="IPR052905">
    <property type="entry name" value="LD-transpeptidase_YkuD-like"/>
</dbReference>
<feature type="domain" description="Peptidoglycan binding-like" evidence="1">
    <location>
        <begin position="8"/>
        <end position="63"/>
    </location>
</feature>
<dbReference type="RefSeq" id="WP_117420149.1">
    <property type="nucleotide sequence ID" value="NZ_QOHO01000126.1"/>
</dbReference>
<evidence type="ECO:0000313" key="3">
    <source>
        <dbReference type="EMBL" id="RFZ75686.1"/>
    </source>
</evidence>
<comment type="caution">
    <text evidence="3">The sequence shown here is derived from an EMBL/GenBank/DDBJ whole genome shotgun (WGS) entry which is preliminary data.</text>
</comment>
<dbReference type="Gene3D" id="1.10.101.10">
    <property type="entry name" value="PGBD-like superfamily/PGBD"/>
    <property type="match status" value="5"/>
</dbReference>
<evidence type="ECO:0000259" key="2">
    <source>
        <dbReference type="Pfam" id="PF05257"/>
    </source>
</evidence>
<organism evidence="3 4">
    <name type="scientific">Lacrimispora amygdalina</name>
    <dbReference type="NCBI Taxonomy" id="253257"/>
    <lineage>
        <taxon>Bacteria</taxon>
        <taxon>Bacillati</taxon>
        <taxon>Bacillota</taxon>
        <taxon>Clostridia</taxon>
        <taxon>Lachnospirales</taxon>
        <taxon>Lachnospiraceae</taxon>
        <taxon>Lacrimispora</taxon>
    </lineage>
</organism>
<dbReference type="AlphaFoldDB" id="A0A3E2N3Y2"/>
<dbReference type="InterPro" id="IPR036366">
    <property type="entry name" value="PGBDSf"/>
</dbReference>
<name>A0A3E2N3Y2_9FIRM</name>
<dbReference type="Pfam" id="PF05257">
    <property type="entry name" value="CHAP"/>
    <property type="match status" value="1"/>
</dbReference>
<evidence type="ECO:0000313" key="4">
    <source>
        <dbReference type="Proteomes" id="UP000260680"/>
    </source>
</evidence>
<sequence length="740" mass="80097">MLLKKGDSGNNVRYLQQGLRILCFNPKRLDGVFDDNTVTAVKKYQSARGLTPDGIVGDGTWGKIKTDITPIQTALKKKGYYTGTVDGVAGDGTYNGLIKFQSANGLTADGMAGSSTLSKLYASDPSQERPLLQLGSTGDAVIELQKKLILLGYSCGENGADGIFGDDTYRAVRQFQQNNGLSVDGKVGSNTWAKLDTAPHNDQTETPLLVLGSKGTAVIKLQKRLLELDYDCGVTGADGSFGHATENAVIKFQKNNGLTPDGKVGTKTWNKLNSSNAVKGSGTNSDVLREGSSGEAVKRLQERLIALNYNCGSYGADGKFGRNTTLAVIKFQKINGLTPDGIAGPKTLSSLYSDSAKRNDGSADNPVFPPIPVTGSLLEYTVEVISAEEGKYDSVNPTDVLSIGLLQWRASRAYNLLVDIRNRNTKSFDSIMSETVIGKYIINGNGEPFETLTPASISSAELGLLKNLLDTEESHEAQESLKRNDVNSYIEHGKGLGISDDKVLIYFCDCYNQSPKGISRIGDLINGQWNTLTLEELHNYALKDIYVKNGTSYGLGKYSERRNLVYEKARAYNSSNGNTLGEYVENMVTYALYEATQDRFEGLPESDRGKENYNKYNKWFPSAQGNAWCACFVSWCANKAGLLNVSGQLGLVPKSVAVSQYLSFYQAENRFGDKSVYTPKRGDVFINKSNGASHVGIVTGYDSSAKTFTTIEGNTSDDTVKSLTRSMTASGLTGFGINTP</sequence>
<gene>
    <name evidence="3" type="ORF">DS742_27785</name>
</gene>
<dbReference type="EMBL" id="QOHO01000126">
    <property type="protein sequence ID" value="RFZ75686.1"/>
    <property type="molecule type" value="Genomic_DNA"/>
</dbReference>
<dbReference type="InterPro" id="IPR002477">
    <property type="entry name" value="Peptidoglycan-bd-like"/>
</dbReference>
<dbReference type="SUPFAM" id="SSF47090">
    <property type="entry name" value="PGBD-like"/>
    <property type="match status" value="5"/>
</dbReference>
<dbReference type="Proteomes" id="UP000260680">
    <property type="component" value="Unassembled WGS sequence"/>
</dbReference>
<dbReference type="PANTHER" id="PTHR41533:SF1">
    <property type="entry name" value="L,D-TRANSPEPTIDASE YCBB-RELATED"/>
    <property type="match status" value="1"/>
</dbReference>
<accession>A0A3E2N3Y2</accession>
<feature type="domain" description="Peptidoglycan binding-like" evidence="1">
    <location>
        <begin position="67"/>
        <end position="120"/>
    </location>
</feature>
<dbReference type="PANTHER" id="PTHR41533">
    <property type="entry name" value="L,D-TRANSPEPTIDASE HI_1667-RELATED"/>
    <property type="match status" value="1"/>
</dbReference>
<protein>
    <submittedName>
        <fullName evidence="3">CHAP domain-containing protein</fullName>
    </submittedName>
</protein>
<dbReference type="InterPro" id="IPR036365">
    <property type="entry name" value="PGBD-like_sf"/>
</dbReference>
<feature type="domain" description="Peptidoglycan binding-like" evidence="1">
    <location>
        <begin position="137"/>
        <end position="195"/>
    </location>
</feature>
<dbReference type="InterPro" id="IPR007921">
    <property type="entry name" value="CHAP_dom"/>
</dbReference>